<feature type="compositionally biased region" description="Basic residues" evidence="1">
    <location>
        <begin position="61"/>
        <end position="88"/>
    </location>
</feature>
<feature type="compositionally biased region" description="Polar residues" evidence="1">
    <location>
        <begin position="42"/>
        <end position="51"/>
    </location>
</feature>
<reference evidence="3 4" key="1">
    <citation type="submission" date="2019-10" db="EMBL/GenBank/DDBJ databases">
        <title>Glaciimonas soli sp. nov., a psychrophilic bacterium isolated from the forest soil of a high elevation mountain in Taiwan.</title>
        <authorList>
            <person name="Wang L.-T."/>
            <person name="Shieh W.Y."/>
        </authorList>
    </citation>
    <scope>NUCLEOTIDE SEQUENCE [LARGE SCALE GENOMIC DNA]</scope>
    <source>
        <strain evidence="3 4">GS1</strain>
    </source>
</reference>
<evidence type="ECO:0000256" key="2">
    <source>
        <dbReference type="SAM" id="SignalP"/>
    </source>
</evidence>
<evidence type="ECO:0000256" key="1">
    <source>
        <dbReference type="SAM" id="MobiDB-lite"/>
    </source>
</evidence>
<feature type="region of interest" description="Disordered" evidence="1">
    <location>
        <begin position="40"/>
        <end position="103"/>
    </location>
</feature>
<dbReference type="Proteomes" id="UP000451565">
    <property type="component" value="Unassembled WGS sequence"/>
</dbReference>
<gene>
    <name evidence="3" type="ORF">GEV47_15005</name>
</gene>
<evidence type="ECO:0000313" key="3">
    <source>
        <dbReference type="EMBL" id="MQR01985.1"/>
    </source>
</evidence>
<feature type="chain" id="PRO_5032440398" evidence="2">
    <location>
        <begin position="22"/>
        <end position="103"/>
    </location>
</feature>
<keyword evidence="4" id="KW-1185">Reference proteome</keyword>
<accession>A0A843YR19</accession>
<evidence type="ECO:0000313" key="4">
    <source>
        <dbReference type="Proteomes" id="UP000451565"/>
    </source>
</evidence>
<dbReference type="EMBL" id="WINI01000007">
    <property type="protein sequence ID" value="MQR01985.1"/>
    <property type="molecule type" value="Genomic_DNA"/>
</dbReference>
<organism evidence="3 4">
    <name type="scientific">Glaciimonas soli</name>
    <dbReference type="NCBI Taxonomy" id="2590999"/>
    <lineage>
        <taxon>Bacteria</taxon>
        <taxon>Pseudomonadati</taxon>
        <taxon>Pseudomonadota</taxon>
        <taxon>Betaproteobacteria</taxon>
        <taxon>Burkholderiales</taxon>
        <taxon>Oxalobacteraceae</taxon>
        <taxon>Glaciimonas</taxon>
    </lineage>
</organism>
<dbReference type="RefSeq" id="WP_153235554.1">
    <property type="nucleotide sequence ID" value="NZ_WINI01000007.1"/>
</dbReference>
<dbReference type="AlphaFoldDB" id="A0A843YR19"/>
<keyword evidence="2" id="KW-0732">Signal</keyword>
<sequence>MKKMHAIVFTSLVALAGVASAQDSGISASRISDSEYAATVAKAQSLQNGPTSAPMAEHEAHHKGHGKHHEGHGKHHKGHGKGKHHKGGKHDATPAAAPAPAAQ</sequence>
<proteinExistence type="predicted"/>
<name>A0A843YR19_9BURK</name>
<feature type="compositionally biased region" description="Low complexity" evidence="1">
    <location>
        <begin position="93"/>
        <end position="103"/>
    </location>
</feature>
<protein>
    <submittedName>
        <fullName evidence="3">Uncharacterized protein</fullName>
    </submittedName>
</protein>
<feature type="signal peptide" evidence="2">
    <location>
        <begin position="1"/>
        <end position="21"/>
    </location>
</feature>
<comment type="caution">
    <text evidence="3">The sequence shown here is derived from an EMBL/GenBank/DDBJ whole genome shotgun (WGS) entry which is preliminary data.</text>
</comment>